<dbReference type="Proteomes" id="UP000466442">
    <property type="component" value="Unassembled WGS sequence"/>
</dbReference>
<dbReference type="SUPFAM" id="SSF56672">
    <property type="entry name" value="DNA/RNA polymerases"/>
    <property type="match status" value="1"/>
</dbReference>
<dbReference type="EMBL" id="WIXP02000013">
    <property type="protein sequence ID" value="KAF6200729.1"/>
    <property type="molecule type" value="Genomic_DNA"/>
</dbReference>
<dbReference type="InterPro" id="IPR043502">
    <property type="entry name" value="DNA/RNA_pol_sf"/>
</dbReference>
<dbReference type="GO" id="GO:0042575">
    <property type="term" value="C:DNA polymerase complex"/>
    <property type="evidence" value="ECO:0007669"/>
    <property type="project" value="UniProtKB-ARBA"/>
</dbReference>
<dbReference type="Pfam" id="PF00075">
    <property type="entry name" value="RNase_H"/>
    <property type="match status" value="1"/>
</dbReference>
<feature type="domain" description="Reverse transcriptase" evidence="1">
    <location>
        <begin position="399"/>
        <end position="669"/>
    </location>
</feature>
<dbReference type="PROSITE" id="PS50878">
    <property type="entry name" value="RT_POL"/>
    <property type="match status" value="1"/>
</dbReference>
<dbReference type="Gene3D" id="3.30.420.10">
    <property type="entry name" value="Ribonuclease H-like superfamily/Ribonuclease H"/>
    <property type="match status" value="1"/>
</dbReference>
<dbReference type="InterPro" id="IPR052560">
    <property type="entry name" value="RdDP_mobile_element"/>
</dbReference>
<dbReference type="PANTHER" id="PTHR36688:SF2">
    <property type="entry name" value="ENDONUCLEASE_EXONUCLEASE_PHOSPHATASE DOMAIN-CONTAINING PROTEIN"/>
    <property type="match status" value="1"/>
</dbReference>
<dbReference type="SUPFAM" id="SSF53098">
    <property type="entry name" value="Ribonuclease H-like"/>
    <property type="match status" value="1"/>
</dbReference>
<dbReference type="InterPro" id="IPR036691">
    <property type="entry name" value="Endo/exonu/phosph_ase_sf"/>
</dbReference>
<keyword evidence="4" id="KW-1185">Reference proteome</keyword>
<gene>
    <name evidence="3" type="ORF">GE061_005173</name>
</gene>
<organism evidence="3 4">
    <name type="scientific">Apolygus lucorum</name>
    <name type="common">Small green plant bug</name>
    <name type="synonym">Lygocoris lucorum</name>
    <dbReference type="NCBI Taxonomy" id="248454"/>
    <lineage>
        <taxon>Eukaryota</taxon>
        <taxon>Metazoa</taxon>
        <taxon>Ecdysozoa</taxon>
        <taxon>Arthropoda</taxon>
        <taxon>Hexapoda</taxon>
        <taxon>Insecta</taxon>
        <taxon>Pterygota</taxon>
        <taxon>Neoptera</taxon>
        <taxon>Paraneoptera</taxon>
        <taxon>Hemiptera</taxon>
        <taxon>Heteroptera</taxon>
        <taxon>Panheteroptera</taxon>
        <taxon>Cimicomorpha</taxon>
        <taxon>Miridae</taxon>
        <taxon>Mirini</taxon>
        <taxon>Apolygus</taxon>
    </lineage>
</organism>
<dbReference type="PANTHER" id="PTHR36688">
    <property type="entry name" value="ENDO/EXONUCLEASE/PHOSPHATASE DOMAIN-CONTAINING PROTEIN"/>
    <property type="match status" value="1"/>
</dbReference>
<protein>
    <recommendedName>
        <fullName evidence="5">Lian-aa1 retrotransposon protein</fullName>
    </recommendedName>
</protein>
<name>A0A8S9WWY4_APOLU</name>
<dbReference type="InterPro" id="IPR000477">
    <property type="entry name" value="RT_dom"/>
</dbReference>
<sequence>MPEFISRDLVAVTLEERMGEGIRRTVVASAYFPGEEESAPPVEVKKLIEHCQENSLQYLVGCDANAHHLVWGSSDTNMRGESLFDFLTACGSVVVNVGSNPTFVTKSRSEVLDITFASPFSAIRIKDWRVLNEISMSDHKIIAFELRYSHVYSESYRNPKNTDWGMYQALLDDELVGLDSEIQTTVDLERVVNSVNSAIHKCYEESCPVKTRTTNRNVPWWNNELNKLRKKTRRLFNRAKSRGVWEAYTEALTAYNKALRKAKRKSWRDFCEGMEDQPTIAKTQKILSKERPIPLGCIQKTDGVFTKSAKETLEVLLETHFPGSSVLPEGNQEQNVPNYCRPSNWVIRTSKKLVTPEKLKWAISSFRPYKTPGLDGVCPAMLQHGMGVLIPVLVKVFRASYQLAYIPEAWRKVKVVFIPKAGKNSSHARNNRPISLSSFLLKVMEKVIHQNIKQEFLSIRPLQRSQHAYQKGKSTETALSQLVDMIWGALEVKELALGCFLDIGGAFDNTSYVSIEKAAYEKNIDPQTVKWIRVMLNKRIVYSELGASSLAIIPSRGCPQGGVLSPLLWLLVVDSLLLKLKEEGFDAIGYADDLAIIVRGKFDCAISNRMQRALHIIHKWCTAEGLRVNPNKTVLVPFTNRRKLNLKVLNLGGIKLSTTTEVKYLGVTMDHKLTWNSHIKKIVDKARYILWAGQRMFSKTWGLKPKMIQWLYTAIIRPIVSYAALVWWPKTNQTAVQRNLNKVQRQACLGITGAMPTCPTAAMEVLLDLSPLHIHVQRVAFLGAARLLRLGYIRPESRVSHHRILEKDECGMALTITDLMTEKQNFEIPFKVVINDRDHWKKGMPNFAPGSLVWYTDGSVMCGRSGIGIKGPSASLVKSLGTNATIFQAEVHAIQLCAEEMLNKHLNRAKVYILSDSQAALKAIASYTINSKLVWECLNTLKTVAQNNQVTLLWIPGHEGHEGNEIADNLAKRGSESLPIGPEPILGTTKSCLQNVVKNWENNERVKYWQNLPGLRQAKLFLTFSKKRANELIAMPKKDVRILAGLLTGHCPLRYHLKKIGKQTTDICRFCDMETEDAEHIMCYCEALSRARFTTLGSDVLVPDDVSKLTYTDLLCFAKKWEEGVFSKPFLVG</sequence>
<dbReference type="InterPro" id="IPR036397">
    <property type="entry name" value="RNaseH_sf"/>
</dbReference>
<reference evidence="3" key="1">
    <citation type="journal article" date="2021" name="Mol. Ecol. Resour.">
        <title>Apolygus lucorum genome provides insights into omnivorousness and mesophyll feeding.</title>
        <authorList>
            <person name="Liu Y."/>
            <person name="Liu H."/>
            <person name="Wang H."/>
            <person name="Huang T."/>
            <person name="Liu B."/>
            <person name="Yang B."/>
            <person name="Yin L."/>
            <person name="Li B."/>
            <person name="Zhang Y."/>
            <person name="Zhang S."/>
            <person name="Jiang F."/>
            <person name="Zhang X."/>
            <person name="Ren Y."/>
            <person name="Wang B."/>
            <person name="Wang S."/>
            <person name="Lu Y."/>
            <person name="Wu K."/>
            <person name="Fan W."/>
            <person name="Wang G."/>
        </authorList>
    </citation>
    <scope>NUCLEOTIDE SEQUENCE</scope>
    <source>
        <strain evidence="3">12Hb</strain>
    </source>
</reference>
<dbReference type="SUPFAM" id="SSF56219">
    <property type="entry name" value="DNase I-like"/>
    <property type="match status" value="1"/>
</dbReference>
<proteinExistence type="predicted"/>
<accession>A0A8S9WWY4</accession>
<dbReference type="InterPro" id="IPR012337">
    <property type="entry name" value="RNaseH-like_sf"/>
</dbReference>
<dbReference type="PROSITE" id="PS50879">
    <property type="entry name" value="RNASE_H_1"/>
    <property type="match status" value="1"/>
</dbReference>
<dbReference type="Gene3D" id="3.60.10.10">
    <property type="entry name" value="Endonuclease/exonuclease/phosphatase"/>
    <property type="match status" value="1"/>
</dbReference>
<comment type="caution">
    <text evidence="3">The sequence shown here is derived from an EMBL/GenBank/DDBJ whole genome shotgun (WGS) entry which is preliminary data.</text>
</comment>
<feature type="domain" description="RNase H type-1" evidence="2">
    <location>
        <begin position="848"/>
        <end position="976"/>
    </location>
</feature>
<evidence type="ECO:0000313" key="4">
    <source>
        <dbReference type="Proteomes" id="UP000466442"/>
    </source>
</evidence>
<dbReference type="GO" id="GO:0071897">
    <property type="term" value="P:DNA biosynthetic process"/>
    <property type="evidence" value="ECO:0007669"/>
    <property type="project" value="UniProtKB-ARBA"/>
</dbReference>
<dbReference type="Pfam" id="PF00078">
    <property type="entry name" value="RVT_1"/>
    <property type="match status" value="1"/>
</dbReference>
<evidence type="ECO:0000313" key="3">
    <source>
        <dbReference type="EMBL" id="KAF6200729.1"/>
    </source>
</evidence>
<dbReference type="InterPro" id="IPR005135">
    <property type="entry name" value="Endo/exonuclease/phosphatase"/>
</dbReference>
<dbReference type="Pfam" id="PF14529">
    <property type="entry name" value="Exo_endo_phos_2"/>
    <property type="match status" value="1"/>
</dbReference>
<dbReference type="CDD" id="cd09276">
    <property type="entry name" value="Rnase_HI_RT_non_LTR"/>
    <property type="match status" value="1"/>
</dbReference>
<evidence type="ECO:0000259" key="1">
    <source>
        <dbReference type="PROSITE" id="PS50878"/>
    </source>
</evidence>
<dbReference type="AlphaFoldDB" id="A0A8S9WWY4"/>
<dbReference type="GO" id="GO:0003676">
    <property type="term" value="F:nucleic acid binding"/>
    <property type="evidence" value="ECO:0007669"/>
    <property type="project" value="InterPro"/>
</dbReference>
<dbReference type="CDD" id="cd01650">
    <property type="entry name" value="RT_nLTR_like"/>
    <property type="match status" value="1"/>
</dbReference>
<dbReference type="InterPro" id="IPR002156">
    <property type="entry name" value="RNaseH_domain"/>
</dbReference>
<dbReference type="OrthoDB" id="6629902at2759"/>
<evidence type="ECO:0008006" key="5">
    <source>
        <dbReference type="Google" id="ProtNLM"/>
    </source>
</evidence>
<evidence type="ECO:0000259" key="2">
    <source>
        <dbReference type="PROSITE" id="PS50879"/>
    </source>
</evidence>
<dbReference type="GO" id="GO:0004523">
    <property type="term" value="F:RNA-DNA hybrid ribonuclease activity"/>
    <property type="evidence" value="ECO:0007669"/>
    <property type="project" value="InterPro"/>
</dbReference>